<evidence type="ECO:0000256" key="8">
    <source>
        <dbReference type="ARBA" id="ARBA00023163"/>
    </source>
</evidence>
<evidence type="ECO:0000256" key="4">
    <source>
        <dbReference type="ARBA" id="ARBA00022771"/>
    </source>
</evidence>
<feature type="region of interest" description="Disordered" evidence="11">
    <location>
        <begin position="65"/>
        <end position="130"/>
    </location>
</feature>
<evidence type="ECO:0000256" key="2">
    <source>
        <dbReference type="ARBA" id="ARBA00022723"/>
    </source>
</evidence>
<dbReference type="Gene3D" id="3.30.160.60">
    <property type="entry name" value="Classic Zinc Finger"/>
    <property type="match status" value="7"/>
</dbReference>
<dbReference type="GO" id="GO:0005634">
    <property type="term" value="C:nucleus"/>
    <property type="evidence" value="ECO:0007669"/>
    <property type="project" value="UniProtKB-SubCell"/>
</dbReference>
<evidence type="ECO:0000256" key="6">
    <source>
        <dbReference type="ARBA" id="ARBA00023015"/>
    </source>
</evidence>
<evidence type="ECO:0000256" key="7">
    <source>
        <dbReference type="ARBA" id="ARBA00023125"/>
    </source>
</evidence>
<dbReference type="FunFam" id="3.30.160.60:FF:001485">
    <property type="entry name" value="Krueppel-related zinc finger protein"/>
    <property type="match status" value="1"/>
</dbReference>
<evidence type="ECO:0000256" key="1">
    <source>
        <dbReference type="ARBA" id="ARBA00004123"/>
    </source>
</evidence>
<organism evidence="13 14">
    <name type="scientific">Clytia hemisphaerica</name>
    <dbReference type="NCBI Taxonomy" id="252671"/>
    <lineage>
        <taxon>Eukaryota</taxon>
        <taxon>Metazoa</taxon>
        <taxon>Cnidaria</taxon>
        <taxon>Hydrozoa</taxon>
        <taxon>Hydroidolina</taxon>
        <taxon>Leptothecata</taxon>
        <taxon>Obeliida</taxon>
        <taxon>Clytiidae</taxon>
        <taxon>Clytia</taxon>
    </lineage>
</organism>
<feature type="region of interest" description="Disordered" evidence="11">
    <location>
        <begin position="21"/>
        <end position="52"/>
    </location>
</feature>
<keyword evidence="9" id="KW-0539">Nucleus</keyword>
<protein>
    <recommendedName>
        <fullName evidence="12">C2H2-type domain-containing protein</fullName>
    </recommendedName>
</protein>
<feature type="compositionally biased region" description="Low complexity" evidence="11">
    <location>
        <begin position="263"/>
        <end position="274"/>
    </location>
</feature>
<dbReference type="EnsemblMetazoa" id="CLYHEMT016902.1">
    <property type="protein sequence ID" value="CLYHEMP016902.1"/>
    <property type="gene ID" value="CLYHEMG016902"/>
</dbReference>
<keyword evidence="5" id="KW-0862">Zinc</keyword>
<keyword evidence="8" id="KW-0804">Transcription</keyword>
<comment type="subcellular location">
    <subcellularLocation>
        <location evidence="1">Nucleus</location>
    </subcellularLocation>
</comment>
<dbReference type="PANTHER" id="PTHR24394">
    <property type="entry name" value="ZINC FINGER PROTEIN"/>
    <property type="match status" value="1"/>
</dbReference>
<evidence type="ECO:0000256" key="3">
    <source>
        <dbReference type="ARBA" id="ARBA00022737"/>
    </source>
</evidence>
<dbReference type="InterPro" id="IPR013087">
    <property type="entry name" value="Znf_C2H2_type"/>
</dbReference>
<evidence type="ECO:0000256" key="10">
    <source>
        <dbReference type="PROSITE-ProRule" id="PRU00042"/>
    </source>
</evidence>
<evidence type="ECO:0000313" key="13">
    <source>
        <dbReference type="EnsemblMetazoa" id="CLYHEMP016902.1"/>
    </source>
</evidence>
<evidence type="ECO:0000256" key="5">
    <source>
        <dbReference type="ARBA" id="ARBA00022833"/>
    </source>
</evidence>
<feature type="domain" description="C2H2-type" evidence="12">
    <location>
        <begin position="319"/>
        <end position="346"/>
    </location>
</feature>
<feature type="domain" description="C2H2-type" evidence="12">
    <location>
        <begin position="346"/>
        <end position="373"/>
    </location>
</feature>
<evidence type="ECO:0000259" key="12">
    <source>
        <dbReference type="PROSITE" id="PS50157"/>
    </source>
</evidence>
<dbReference type="OrthoDB" id="40579at2759"/>
<feature type="compositionally biased region" description="Low complexity" evidence="11">
    <location>
        <begin position="67"/>
        <end position="77"/>
    </location>
</feature>
<dbReference type="FunFam" id="3.30.160.60:FF:002343">
    <property type="entry name" value="Zinc finger protein 33A"/>
    <property type="match status" value="1"/>
</dbReference>
<feature type="domain" description="C2H2-type" evidence="12">
    <location>
        <begin position="402"/>
        <end position="429"/>
    </location>
</feature>
<feature type="domain" description="C2H2-type" evidence="12">
    <location>
        <begin position="374"/>
        <end position="401"/>
    </location>
</feature>
<sequence length="546" mass="61322">MPANVCGHDVDNLLTGASFEELTNQNISPQEESEPNGNEELPEGERDGGDTLLEDDIIKAALCALQTPSSTPDSSPSRGEDLNANKEESESDYVIEVDDLPSSEGTLTANEDSDNELSTNQNIDDELSTNQSTVNIELQFDDEEVPLHKDTFHEEGSLSKMENFVTSIPLVKPPPMIIPPTQPVSLPQNARTHPMQIRPQTAFQRNHNATHPPQRIMYIQYIPVAAQPPQMMTQFMQPPSFVPRPQIAPVSITPATRPVVNATPSINPITTTKPKPTENKSDEDDDDDVPLAKISNVTSLKMSTNLNGTLHSTEVERSHICDVCGAGFQWRSHLRRHQKTHTNEKFECDICHAGFGQQSYFNAHYKSHFNDKPYKCEACGKRFVQSTHLKIHLMIHTGEKPYQCQYCKARFTQHGNLKRHIRVHTGERPYPCTECPSSFTHSSDLTRHIRIHTGEKPYKCAHCSSAFATNGNLKSHLKIHTNANVNPFKCSLCHSAFNLESYLKLHMRTHIHERPFVCACGETFDQGLNFNFHLKLRVSPFCSQVT</sequence>
<feature type="region of interest" description="Disordered" evidence="11">
    <location>
        <begin position="258"/>
        <end position="290"/>
    </location>
</feature>
<accession>A0A7M5X4S4</accession>
<keyword evidence="7" id="KW-0238">DNA-binding</keyword>
<dbReference type="Pfam" id="PF00096">
    <property type="entry name" value="zf-C2H2"/>
    <property type="match status" value="6"/>
</dbReference>
<dbReference type="InterPro" id="IPR036236">
    <property type="entry name" value="Znf_C2H2_sf"/>
</dbReference>
<evidence type="ECO:0000313" key="14">
    <source>
        <dbReference type="Proteomes" id="UP000594262"/>
    </source>
</evidence>
<feature type="compositionally biased region" description="Polar residues" evidence="11">
    <location>
        <begin position="103"/>
        <end position="130"/>
    </location>
</feature>
<feature type="domain" description="C2H2-type" evidence="12">
    <location>
        <begin position="488"/>
        <end position="515"/>
    </location>
</feature>
<keyword evidence="14" id="KW-1185">Reference proteome</keyword>
<keyword evidence="4 10" id="KW-0863">Zinc-finger</keyword>
<dbReference type="FunFam" id="3.30.160.60:FF:000130">
    <property type="entry name" value="Spalt-like transcription factor 4"/>
    <property type="match status" value="1"/>
</dbReference>
<keyword evidence="6" id="KW-0805">Transcription regulation</keyword>
<dbReference type="FunFam" id="3.30.160.60:FF:001872">
    <property type="entry name" value="Zinc finger protein"/>
    <property type="match status" value="1"/>
</dbReference>
<dbReference type="PANTHER" id="PTHR24394:SF44">
    <property type="entry name" value="ZINC FINGER PROTEIN 271-LIKE"/>
    <property type="match status" value="1"/>
</dbReference>
<dbReference type="Proteomes" id="UP000594262">
    <property type="component" value="Unplaced"/>
</dbReference>
<proteinExistence type="predicted"/>
<name>A0A7M5X4S4_9CNID</name>
<dbReference type="AlphaFoldDB" id="A0A7M5X4S4"/>
<reference evidence="13" key="1">
    <citation type="submission" date="2021-01" db="UniProtKB">
        <authorList>
            <consortium name="EnsemblMetazoa"/>
        </authorList>
    </citation>
    <scope>IDENTIFICATION</scope>
</reference>
<feature type="compositionally biased region" description="Basic and acidic residues" evidence="11">
    <location>
        <begin position="78"/>
        <end position="88"/>
    </location>
</feature>
<feature type="compositionally biased region" description="Polar residues" evidence="11">
    <location>
        <begin position="21"/>
        <end position="30"/>
    </location>
</feature>
<dbReference type="SMART" id="SM00355">
    <property type="entry name" value="ZnF_C2H2"/>
    <property type="match status" value="7"/>
</dbReference>
<feature type="compositionally biased region" description="Acidic residues" evidence="11">
    <location>
        <begin position="89"/>
        <end position="101"/>
    </location>
</feature>
<keyword evidence="3" id="KW-0677">Repeat</keyword>
<feature type="domain" description="C2H2-type" evidence="12">
    <location>
        <begin position="458"/>
        <end position="485"/>
    </location>
</feature>
<dbReference type="PROSITE" id="PS50157">
    <property type="entry name" value="ZINC_FINGER_C2H2_2"/>
    <property type="match status" value="7"/>
</dbReference>
<dbReference type="SUPFAM" id="SSF57667">
    <property type="entry name" value="beta-beta-alpha zinc fingers"/>
    <property type="match status" value="4"/>
</dbReference>
<dbReference type="FunFam" id="3.30.160.60:FF:000038">
    <property type="entry name" value="Zinc finger protein 624"/>
    <property type="match status" value="1"/>
</dbReference>
<feature type="domain" description="C2H2-type" evidence="12">
    <location>
        <begin position="430"/>
        <end position="457"/>
    </location>
</feature>
<dbReference type="PROSITE" id="PS00028">
    <property type="entry name" value="ZINC_FINGER_C2H2_1"/>
    <property type="match status" value="7"/>
</dbReference>
<evidence type="ECO:0000256" key="9">
    <source>
        <dbReference type="ARBA" id="ARBA00023242"/>
    </source>
</evidence>
<dbReference type="GO" id="GO:0003677">
    <property type="term" value="F:DNA binding"/>
    <property type="evidence" value="ECO:0007669"/>
    <property type="project" value="UniProtKB-KW"/>
</dbReference>
<dbReference type="GO" id="GO:0008270">
    <property type="term" value="F:zinc ion binding"/>
    <property type="evidence" value="ECO:0007669"/>
    <property type="project" value="UniProtKB-KW"/>
</dbReference>
<evidence type="ECO:0000256" key="11">
    <source>
        <dbReference type="SAM" id="MobiDB-lite"/>
    </source>
</evidence>
<dbReference type="FunFam" id="3.30.160.60:FF:000446">
    <property type="entry name" value="Zinc finger protein"/>
    <property type="match status" value="1"/>
</dbReference>
<keyword evidence="2" id="KW-0479">Metal-binding</keyword>
<dbReference type="GO" id="GO:0000981">
    <property type="term" value="F:DNA-binding transcription factor activity, RNA polymerase II-specific"/>
    <property type="evidence" value="ECO:0007669"/>
    <property type="project" value="TreeGrafter"/>
</dbReference>